<feature type="binding site" evidence="3">
    <location>
        <position position="9"/>
    </location>
    <ligand>
        <name>Zn(2+)</name>
        <dbReference type="ChEBI" id="CHEBI:29105"/>
    </ligand>
</feature>
<feature type="region of interest" description="Disordered" evidence="4">
    <location>
        <begin position="46"/>
        <end position="67"/>
    </location>
</feature>
<dbReference type="Gene3D" id="3.30.50.10">
    <property type="entry name" value="Erythroid Transcription Factor GATA-1, subunit A"/>
    <property type="match status" value="1"/>
</dbReference>
<feature type="binding site" evidence="3">
    <location>
        <position position="28"/>
    </location>
    <ligand>
        <name>Zn(2+)</name>
        <dbReference type="ChEBI" id="CHEBI:29105"/>
    </ligand>
</feature>
<organism evidence="5 6">
    <name type="scientific">Deefgea chitinilytica</name>
    <dbReference type="NCBI Taxonomy" id="570276"/>
    <lineage>
        <taxon>Bacteria</taxon>
        <taxon>Pseudomonadati</taxon>
        <taxon>Pseudomonadota</taxon>
        <taxon>Betaproteobacteria</taxon>
        <taxon>Neisseriales</taxon>
        <taxon>Chitinibacteraceae</taxon>
        <taxon>Deefgea</taxon>
    </lineage>
</organism>
<comment type="subunit">
    <text evidence="3">Interacts with GyrB.</text>
</comment>
<dbReference type="InterPro" id="IPR013088">
    <property type="entry name" value="Znf_NHR/GATA"/>
</dbReference>
<evidence type="ECO:0000256" key="3">
    <source>
        <dbReference type="HAMAP-Rule" id="MF_00649"/>
    </source>
</evidence>
<evidence type="ECO:0000256" key="4">
    <source>
        <dbReference type="SAM" id="MobiDB-lite"/>
    </source>
</evidence>
<comment type="caution">
    <text evidence="5">The sequence shown here is derived from an EMBL/GenBank/DDBJ whole genome shotgun (WGS) entry which is preliminary data.</text>
</comment>
<keyword evidence="1 3" id="KW-0479">Metal-binding</keyword>
<proteinExistence type="inferred from homology"/>
<dbReference type="SUPFAM" id="SSF57716">
    <property type="entry name" value="Glucocorticoid receptor-like (DNA-binding domain)"/>
    <property type="match status" value="1"/>
</dbReference>
<dbReference type="Pfam" id="PF03884">
    <property type="entry name" value="YacG"/>
    <property type="match status" value="1"/>
</dbReference>
<comment type="similarity">
    <text evidence="3">Belongs to the DNA gyrase inhibitor YacG family.</text>
</comment>
<feature type="compositionally biased region" description="Polar residues" evidence="4">
    <location>
        <begin position="56"/>
        <end position="67"/>
    </location>
</feature>
<dbReference type="EMBL" id="WOFE01000003">
    <property type="protein sequence ID" value="MBM5571878.1"/>
    <property type="molecule type" value="Genomic_DNA"/>
</dbReference>
<dbReference type="HAMAP" id="MF_00649">
    <property type="entry name" value="DNA_gyrase_inhibitor_YacG"/>
    <property type="match status" value="1"/>
</dbReference>
<keyword evidence="6" id="KW-1185">Reference proteome</keyword>
<name>A0ABS2CCJ5_9NEIS</name>
<feature type="binding site" evidence="3">
    <location>
        <position position="32"/>
    </location>
    <ligand>
        <name>Zn(2+)</name>
        <dbReference type="ChEBI" id="CHEBI:29105"/>
    </ligand>
</feature>
<evidence type="ECO:0000313" key="5">
    <source>
        <dbReference type="EMBL" id="MBM5571878.1"/>
    </source>
</evidence>
<comment type="function">
    <text evidence="3">Inhibits all the catalytic activities of DNA gyrase by preventing its interaction with DNA. Acts by binding directly to the C-terminal domain of GyrB, which probably disrupts DNA binding by the gyrase.</text>
</comment>
<comment type="cofactor">
    <cofactor evidence="3">
        <name>Zn(2+)</name>
        <dbReference type="ChEBI" id="CHEBI:29105"/>
    </cofactor>
    <text evidence="3">Binds 1 zinc ion.</text>
</comment>
<feature type="binding site" evidence="3">
    <location>
        <position position="12"/>
    </location>
    <ligand>
        <name>Zn(2+)</name>
        <dbReference type="ChEBI" id="CHEBI:29105"/>
    </ligand>
</feature>
<accession>A0ABS2CCJ5</accession>
<dbReference type="Proteomes" id="UP001195660">
    <property type="component" value="Unassembled WGS sequence"/>
</dbReference>
<evidence type="ECO:0000256" key="1">
    <source>
        <dbReference type="ARBA" id="ARBA00022723"/>
    </source>
</evidence>
<protein>
    <recommendedName>
        <fullName evidence="3">DNA gyrase inhibitor YacG</fullName>
    </recommendedName>
</protein>
<keyword evidence="2 3" id="KW-0862">Zinc</keyword>
<evidence type="ECO:0000313" key="6">
    <source>
        <dbReference type="Proteomes" id="UP001195660"/>
    </source>
</evidence>
<gene>
    <name evidence="3 5" type="primary">yacG</name>
    <name evidence="5" type="ORF">GM173_09840</name>
</gene>
<dbReference type="PANTHER" id="PTHR36150">
    <property type="entry name" value="DNA GYRASE INHIBITOR YACG"/>
    <property type="match status" value="1"/>
</dbReference>
<dbReference type="RefSeq" id="WP_203571191.1">
    <property type="nucleotide sequence ID" value="NZ_WOFE01000003.1"/>
</dbReference>
<dbReference type="PANTHER" id="PTHR36150:SF1">
    <property type="entry name" value="DNA GYRASE INHIBITOR YACG"/>
    <property type="match status" value="1"/>
</dbReference>
<evidence type="ECO:0000256" key="2">
    <source>
        <dbReference type="ARBA" id="ARBA00022833"/>
    </source>
</evidence>
<reference evidence="5 6" key="1">
    <citation type="submission" date="2019-11" db="EMBL/GenBank/DDBJ databases">
        <title>Novel Deefgea species.</title>
        <authorList>
            <person name="Han J.-H."/>
        </authorList>
    </citation>
    <scope>NUCLEOTIDE SEQUENCE [LARGE SCALE GENOMIC DNA]</scope>
    <source>
        <strain evidence="5 6">LMG 24817</strain>
    </source>
</reference>
<sequence length="67" mass="7578">MPSSIFVSCPICRNTSLYNDCNPYRPFCSERCKLIDLGAWADESYRIEDQADNPENDTQTSLPDLAS</sequence>
<dbReference type="InterPro" id="IPR005584">
    <property type="entry name" value="DNA_gyrase_inhibitor_YacG"/>
</dbReference>